<evidence type="ECO:0000313" key="6">
    <source>
        <dbReference type="EMBL" id="AMQ18837.1"/>
    </source>
</evidence>
<dbReference type="GeneID" id="27140170"/>
<dbReference type="SUPFAM" id="SSF52540">
    <property type="entry name" value="P-loop containing nucleoside triphosphate hydrolases"/>
    <property type="match status" value="1"/>
</dbReference>
<keyword evidence="3" id="KW-0547">Nucleotide-binding</keyword>
<dbReference type="Pfam" id="PF00005">
    <property type="entry name" value="ABC_tran"/>
    <property type="match status" value="1"/>
</dbReference>
<dbReference type="SMART" id="SM00382">
    <property type="entry name" value="AAA"/>
    <property type="match status" value="1"/>
</dbReference>
<dbReference type="InterPro" id="IPR027417">
    <property type="entry name" value="P-loop_NTPase"/>
</dbReference>
<gene>
    <name evidence="6" type="ORF">A0127_06440</name>
</gene>
<dbReference type="PANTHER" id="PTHR42711">
    <property type="entry name" value="ABC TRANSPORTER ATP-BINDING PROTEIN"/>
    <property type="match status" value="1"/>
</dbReference>
<dbReference type="KEGG" id="tpep:A0127_06440"/>
<dbReference type="STRING" id="53952.A0127_06440"/>
<dbReference type="InterPro" id="IPR003593">
    <property type="entry name" value="AAA+_ATPase"/>
</dbReference>
<dbReference type="AlphaFoldDB" id="A0A142CVN5"/>
<evidence type="ECO:0000256" key="4">
    <source>
        <dbReference type="ARBA" id="ARBA00022840"/>
    </source>
</evidence>
<dbReference type="GO" id="GO:0016887">
    <property type="term" value="F:ATP hydrolysis activity"/>
    <property type="evidence" value="ECO:0007669"/>
    <property type="project" value="InterPro"/>
</dbReference>
<dbReference type="InterPro" id="IPR050763">
    <property type="entry name" value="ABC_transporter_ATP-binding"/>
</dbReference>
<proteinExistence type="inferred from homology"/>
<name>A0A142CVN5_9EURY</name>
<reference evidence="7" key="1">
    <citation type="submission" date="2016-03" db="EMBL/GenBank/DDBJ databases">
        <authorList>
            <person name="Oger P.M."/>
        </authorList>
    </citation>
    <scope>NUCLEOTIDE SEQUENCE [LARGE SCALE GENOMIC DNA]</scope>
    <source>
        <strain evidence="7">OG-1</strain>
    </source>
</reference>
<dbReference type="EMBL" id="CP014750">
    <property type="protein sequence ID" value="AMQ18837.1"/>
    <property type="molecule type" value="Genomic_DNA"/>
</dbReference>
<keyword evidence="7" id="KW-1185">Reference proteome</keyword>
<dbReference type="PANTHER" id="PTHR42711:SF5">
    <property type="entry name" value="ABC TRANSPORTER ATP-BINDING PROTEIN NATA"/>
    <property type="match status" value="1"/>
</dbReference>
<evidence type="ECO:0000256" key="2">
    <source>
        <dbReference type="ARBA" id="ARBA00022448"/>
    </source>
</evidence>
<accession>A0A142CVN5</accession>
<dbReference type="GO" id="GO:0005524">
    <property type="term" value="F:ATP binding"/>
    <property type="evidence" value="ECO:0007669"/>
    <property type="project" value="UniProtKB-KW"/>
</dbReference>
<organism evidence="6 7">
    <name type="scientific">Thermococcus peptonophilus</name>
    <dbReference type="NCBI Taxonomy" id="53952"/>
    <lineage>
        <taxon>Archaea</taxon>
        <taxon>Methanobacteriati</taxon>
        <taxon>Methanobacteriota</taxon>
        <taxon>Thermococci</taxon>
        <taxon>Thermococcales</taxon>
        <taxon>Thermococcaceae</taxon>
        <taxon>Thermococcus</taxon>
    </lineage>
</organism>
<feature type="domain" description="ABC transporter" evidence="5">
    <location>
        <begin position="3"/>
        <end position="235"/>
    </location>
</feature>
<keyword evidence="2" id="KW-0813">Transport</keyword>
<sequence>MKVKVDNLVKVYGDVIALKNVTLSFKAGNIYVLLGPNGAGKTTLVKIISGLIPPTSGDVYVNGLSVTENPSSARNMLRFVPQEPALDWLLSVYDNLYYYAWLLGLPKAERKRAVERVLKKFNLSDYSNFAINQLSGGLQRRVQIARAFLDETRPLLILDEPTIGVDPVGKLQIWELIKDETSSGDILTIVCTNDLSEAEFLGDIIVLLNKKVIRVLKKEDIALEDSVEIVTSSESIIVNRRELNKTLLSLIYDGIEIRSVSPKRPSLMDVFREYFGGGSE</sequence>
<comment type="similarity">
    <text evidence="1">Belongs to the ABC transporter superfamily.</text>
</comment>
<evidence type="ECO:0000256" key="1">
    <source>
        <dbReference type="ARBA" id="ARBA00005417"/>
    </source>
</evidence>
<evidence type="ECO:0000313" key="7">
    <source>
        <dbReference type="Proteomes" id="UP000073604"/>
    </source>
</evidence>
<keyword evidence="4" id="KW-0067">ATP-binding</keyword>
<dbReference type="RefSeq" id="WP_062389478.1">
    <property type="nucleotide sequence ID" value="NZ_CP014750.1"/>
</dbReference>
<dbReference type="Proteomes" id="UP000073604">
    <property type="component" value="Chromosome"/>
</dbReference>
<evidence type="ECO:0000256" key="3">
    <source>
        <dbReference type="ARBA" id="ARBA00022741"/>
    </source>
</evidence>
<dbReference type="OrthoDB" id="31298at2157"/>
<dbReference type="PROSITE" id="PS50893">
    <property type="entry name" value="ABC_TRANSPORTER_2"/>
    <property type="match status" value="1"/>
</dbReference>
<dbReference type="Gene3D" id="3.40.50.300">
    <property type="entry name" value="P-loop containing nucleotide triphosphate hydrolases"/>
    <property type="match status" value="1"/>
</dbReference>
<evidence type="ECO:0000259" key="5">
    <source>
        <dbReference type="PROSITE" id="PS50893"/>
    </source>
</evidence>
<protein>
    <recommendedName>
        <fullName evidence="5">ABC transporter domain-containing protein</fullName>
    </recommendedName>
</protein>
<dbReference type="InterPro" id="IPR003439">
    <property type="entry name" value="ABC_transporter-like_ATP-bd"/>
</dbReference>